<sequence>MNARIQIEMIKQQSAQLTQMVLEIMHKIKHKEAQETILKQFLQLSQKLSNLQSKTNNVVQGIETVQGQMQNEYNNLYTAQNSTLNIVQSSYKNKQMQISCKEVQIKRINKIGDEKQLSMYKKMRRTNDLLEAKKYLLQSNQQMHNRKLEFGQLKAEIADLHTQLHIQQQYLSDLAFQMSINGPIQQKFKQLNVNKAARFDSMLNILSGLRAEAVKLEQQKFFNAEQKIILTTELANTTRFANTLKINIENKQKMNKQITQDKIKSKYKENNLVEEHGVTIDLSESHSRFEESFNFSYAQAIENDSFLNQQINGLQENYLNMKLQNFEKTKLIRNMTESFNRFKKIVEDTNISELVQLQNTIVYQQEMIRIMEDKVIQSNNRVQSAYVLRDRDEGVDMEIVFNERPMSYK</sequence>
<dbReference type="EMBL" id="CAXDID020000168">
    <property type="protein sequence ID" value="CAL6046535.1"/>
    <property type="molecule type" value="Genomic_DNA"/>
</dbReference>
<comment type="caution">
    <text evidence="1">The sequence shown here is derived from an EMBL/GenBank/DDBJ whole genome shotgun (WGS) entry which is preliminary data.</text>
</comment>
<evidence type="ECO:0000313" key="1">
    <source>
        <dbReference type="EMBL" id="CAL6046535.1"/>
    </source>
</evidence>
<evidence type="ECO:0000313" key="2">
    <source>
        <dbReference type="Proteomes" id="UP001642409"/>
    </source>
</evidence>
<gene>
    <name evidence="1" type="ORF">HINF_LOCUS41773</name>
</gene>
<organism evidence="1 2">
    <name type="scientific">Hexamita inflata</name>
    <dbReference type="NCBI Taxonomy" id="28002"/>
    <lineage>
        <taxon>Eukaryota</taxon>
        <taxon>Metamonada</taxon>
        <taxon>Diplomonadida</taxon>
        <taxon>Hexamitidae</taxon>
        <taxon>Hexamitinae</taxon>
        <taxon>Hexamita</taxon>
    </lineage>
</organism>
<keyword evidence="2" id="KW-1185">Reference proteome</keyword>
<name>A0ABP1JV80_9EUKA</name>
<protein>
    <submittedName>
        <fullName evidence="1">Hypothetical_protein</fullName>
    </submittedName>
</protein>
<dbReference type="Proteomes" id="UP001642409">
    <property type="component" value="Unassembled WGS sequence"/>
</dbReference>
<proteinExistence type="predicted"/>
<reference evidence="1 2" key="1">
    <citation type="submission" date="2024-07" db="EMBL/GenBank/DDBJ databases">
        <authorList>
            <person name="Akdeniz Z."/>
        </authorList>
    </citation>
    <scope>NUCLEOTIDE SEQUENCE [LARGE SCALE GENOMIC DNA]</scope>
</reference>
<accession>A0ABP1JV80</accession>